<dbReference type="GeneID" id="63795144"/>
<feature type="transmembrane region" description="Helical" evidence="14">
    <location>
        <begin position="265"/>
        <end position="286"/>
    </location>
</feature>
<keyword evidence="7 14" id="KW-0812">Transmembrane</keyword>
<comment type="pathway">
    <text evidence="2 14">Protein modification; protein glycosylation.</text>
</comment>
<dbReference type="OrthoDB" id="20028at2759"/>
<reference evidence="15 16" key="1">
    <citation type="journal article" date="2017" name="Biotechnol. Biofuels">
        <title>Differential beta-glucosidase expression as a function of carbon source availability in Talaromyces amestolkiae: a genomic and proteomic approach.</title>
        <authorList>
            <person name="de Eugenio L.I."/>
            <person name="Mendez-Liter J.A."/>
            <person name="Nieto-Dominguez M."/>
            <person name="Alonso L."/>
            <person name="Gil-Munoz J."/>
            <person name="Barriuso J."/>
            <person name="Prieto A."/>
            <person name="Martinez M.J."/>
        </authorList>
    </citation>
    <scope>NUCLEOTIDE SEQUENCE [LARGE SCALE GENOMIC DNA]</scope>
    <source>
        <strain evidence="15 16">CIB</strain>
    </source>
</reference>
<dbReference type="EC" id="2.4.1.258" evidence="3 14"/>
<protein>
    <recommendedName>
        <fullName evidence="4 14">Dol-P-Man:Man(5)GlcNAc(2)-PP-Dol alpha-1,3-mannosyltransferase</fullName>
        <ecNumber evidence="3 14">2.4.1.258</ecNumber>
    </recommendedName>
    <alternativeName>
        <fullName evidence="14">Dol-P-Man-dependent alpha(1-3)-mannosyltransferase</fullName>
    </alternativeName>
</protein>
<dbReference type="Proteomes" id="UP000249363">
    <property type="component" value="Unassembled WGS sequence"/>
</dbReference>
<evidence type="ECO:0000256" key="14">
    <source>
        <dbReference type="RuleBase" id="RU364047"/>
    </source>
</evidence>
<keyword evidence="8 14" id="KW-0256">Endoplasmic reticulum</keyword>
<dbReference type="AlphaFoldDB" id="A0A364L295"/>
<proteinExistence type="inferred from homology"/>
<dbReference type="InterPro" id="IPR007873">
    <property type="entry name" value="Glycosyltransferase_ALG3"/>
</dbReference>
<comment type="function">
    <text evidence="11 14">Dol-P-Man:Man(5)GlcNAc(2)-PP-Dol alpha-1,3-mannosyltransferase that operates in the biosynthetic pathway of dolichol-linked oligosaccharides, the glycan precursors employed in protein asparagine (N)-glycosylation. The assembly of dolichol-linked oligosaccharides begins on the cytosolic side of the endoplasmic reticulum membrane and finishes in its lumen. The sequential addition of sugars to dolichol pyrophosphate produces dolichol-linked oligosaccharides containing fourteen sugars, including two GlcNAcs, nine mannoses and three glucoses. Once assembled, the oligosaccharide is transferred from the lipid to nascent proteins by oligosaccharyltransferases. In the lumen of the endoplasmic reticulum, adds the first dolichyl beta-D-mannosyl phosphate derived mannose in an alpha-1,3 linkage to Man(5)GlcNAc(2)-PP-dolichol to produce Man(6)GlcNAc(2)-PP-dolichol.</text>
</comment>
<dbReference type="STRING" id="1196081.A0A364L295"/>
<comment type="subcellular location">
    <subcellularLocation>
        <location evidence="1 14">Endoplasmic reticulum membrane</location>
        <topology evidence="1 14">Multi-pass membrane protein</topology>
    </subcellularLocation>
</comment>
<dbReference type="PANTHER" id="PTHR12646:SF0">
    <property type="entry name" value="DOL-P-MAN:MAN(5)GLCNAC(2)-PP-DOL ALPHA-1,3-MANNOSYLTRANSFERASE"/>
    <property type="match status" value="1"/>
</dbReference>
<dbReference type="PANTHER" id="PTHR12646">
    <property type="entry name" value="NOT56 - RELATED"/>
    <property type="match status" value="1"/>
</dbReference>
<dbReference type="GO" id="GO:0052925">
    <property type="term" value="F:dol-P-Man:Man(5)GlcNAc(2)-PP-Dol alpha-1,3-mannosyltransferase activity"/>
    <property type="evidence" value="ECO:0007669"/>
    <property type="project" value="UniProtKB-EC"/>
</dbReference>
<keyword evidence="6 14" id="KW-0808">Transferase</keyword>
<evidence type="ECO:0000256" key="1">
    <source>
        <dbReference type="ARBA" id="ARBA00004477"/>
    </source>
</evidence>
<keyword evidence="5 14" id="KW-0328">Glycosyltransferase</keyword>
<evidence type="ECO:0000256" key="3">
    <source>
        <dbReference type="ARBA" id="ARBA00011964"/>
    </source>
</evidence>
<evidence type="ECO:0000256" key="7">
    <source>
        <dbReference type="ARBA" id="ARBA00022692"/>
    </source>
</evidence>
<comment type="caution">
    <text evidence="15">The sequence shown here is derived from an EMBL/GenBank/DDBJ whole genome shotgun (WGS) entry which is preliminary data.</text>
</comment>
<keyword evidence="16" id="KW-1185">Reference proteome</keyword>
<evidence type="ECO:0000256" key="13">
    <source>
        <dbReference type="ARBA" id="ARBA00093457"/>
    </source>
</evidence>
<evidence type="ECO:0000313" key="16">
    <source>
        <dbReference type="Proteomes" id="UP000249363"/>
    </source>
</evidence>
<dbReference type="UniPathway" id="UPA00378"/>
<comment type="catalytic activity">
    <reaction evidence="12 14">
        <text>an alpha-D-Man-(1-&gt;2)-alpha-D-Man-(1-&gt;2)-alpha-D-Man-(1-&gt;3)-[alpha-D-Man-(1-&gt;6)]-beta-D-Man-(1-&gt;4)-beta-D-GlcNAc-(1-&gt;4)-alpha-D-GlcNAc-diphospho-di-trans,poly-cis-dolichol + a di-trans,poly-cis-dolichyl beta-D-mannosyl phosphate = an alpha-D-Man-(1-&gt;2)-alpha-D-Man-(1-&gt;2)-alpha-D-Man-(1-&gt;3)-[alpha-D-Man-(1-&gt;3)-alpha-D-Man-(1-&gt;6)]-beta-D-Man-(1-&gt;4)-beta-D-GlcNAc-(1-&gt;4)-alpha-D-GlcNAc-diphospho-di-trans,poly-cis-dolichol + a di-trans,poly-cis-dolichyl phosphate + H(+)</text>
        <dbReference type="Rhea" id="RHEA:29527"/>
        <dbReference type="Rhea" id="RHEA-COMP:19498"/>
        <dbReference type="Rhea" id="RHEA-COMP:19501"/>
        <dbReference type="Rhea" id="RHEA-COMP:19516"/>
        <dbReference type="Rhea" id="RHEA-COMP:19517"/>
        <dbReference type="ChEBI" id="CHEBI:15378"/>
        <dbReference type="ChEBI" id="CHEBI:57683"/>
        <dbReference type="ChEBI" id="CHEBI:58211"/>
        <dbReference type="ChEBI" id="CHEBI:132515"/>
        <dbReference type="ChEBI" id="CHEBI:132516"/>
        <dbReference type="EC" id="2.4.1.258"/>
    </reaction>
    <physiologicalReaction direction="left-to-right" evidence="12 14">
        <dbReference type="Rhea" id="RHEA:29528"/>
    </physiologicalReaction>
</comment>
<feature type="transmembrane region" description="Helical" evidence="14">
    <location>
        <begin position="12"/>
        <end position="33"/>
    </location>
</feature>
<feature type="transmembrane region" description="Helical" evidence="14">
    <location>
        <begin position="192"/>
        <end position="212"/>
    </location>
</feature>
<evidence type="ECO:0000256" key="10">
    <source>
        <dbReference type="ARBA" id="ARBA00023136"/>
    </source>
</evidence>
<sequence>MPPILHPRSRSTSSLFAATMVASFVIVGLPHIFPCPAPRRTLADSQVEMTADGQQIMRPRRRRKTPESTLQEDNMQYTKDAAATKAVPTQYGESSADEVATFLQMEAEAESLARIGREYAVLSALIIRKVPYTEIDWTTYMQQIVLYQAGERDYTAIKGDTGPLVYPAGHVYIYSFLYELTNKGQDIALAQYIFAGIYIATLIVVLSCYIKAGAPPYLLPLLVLSKRLHSIYMLRLFNDGIATLAMWLAIFFFQRRQLTIATTIWSLGVGVKMSLLLLAPAVAIIIALSGGIWAAVPLALNAILTQVLLGIPFLQENAIGYVSRAFELTRQFLYEWTVNWRFMDEEVFDSPVFAINLLVLHAVLVIAFLATRWIRPSGEEIDTFAQKFIEGRSTKVPLSSKYITTTILSSMAIGMLCARSLHYQFYAYLAWTTPFLLWQAKLHPVLIYAVWAVQEWGWNVFPSTIASSAAVVVCLGFQVVMLLASDNFSQGPTDEAKKATAEQKTK</sequence>
<evidence type="ECO:0000256" key="9">
    <source>
        <dbReference type="ARBA" id="ARBA00022989"/>
    </source>
</evidence>
<accession>A0A364L295</accession>
<dbReference type="Pfam" id="PF05208">
    <property type="entry name" value="ALG3"/>
    <property type="match status" value="1"/>
</dbReference>
<feature type="transmembrane region" description="Helical" evidence="14">
    <location>
        <begin position="292"/>
        <end position="314"/>
    </location>
</feature>
<comment type="similarity">
    <text evidence="13">Belongs to the glycosyltransferase ALG3 family.</text>
</comment>
<name>A0A364L295_TALAM</name>
<evidence type="ECO:0000256" key="11">
    <source>
        <dbReference type="ARBA" id="ARBA00044743"/>
    </source>
</evidence>
<evidence type="ECO:0000256" key="4">
    <source>
        <dbReference type="ARBA" id="ARBA00015561"/>
    </source>
</evidence>
<organism evidence="15 16">
    <name type="scientific">Talaromyces amestolkiae</name>
    <dbReference type="NCBI Taxonomy" id="1196081"/>
    <lineage>
        <taxon>Eukaryota</taxon>
        <taxon>Fungi</taxon>
        <taxon>Dikarya</taxon>
        <taxon>Ascomycota</taxon>
        <taxon>Pezizomycotina</taxon>
        <taxon>Eurotiomycetes</taxon>
        <taxon>Eurotiomycetidae</taxon>
        <taxon>Eurotiales</taxon>
        <taxon>Trichocomaceae</taxon>
        <taxon>Talaromyces</taxon>
        <taxon>Talaromyces sect. Talaromyces</taxon>
    </lineage>
</organism>
<dbReference type="GO" id="GO:0005789">
    <property type="term" value="C:endoplasmic reticulum membrane"/>
    <property type="evidence" value="ECO:0007669"/>
    <property type="project" value="UniProtKB-SubCell"/>
</dbReference>
<evidence type="ECO:0000256" key="8">
    <source>
        <dbReference type="ARBA" id="ARBA00022824"/>
    </source>
</evidence>
<feature type="transmembrane region" description="Helical" evidence="14">
    <location>
        <begin position="232"/>
        <end position="253"/>
    </location>
</feature>
<evidence type="ECO:0000256" key="5">
    <source>
        <dbReference type="ARBA" id="ARBA00022676"/>
    </source>
</evidence>
<feature type="transmembrane region" description="Helical" evidence="14">
    <location>
        <begin position="428"/>
        <end position="453"/>
    </location>
</feature>
<keyword evidence="10 14" id="KW-0472">Membrane</keyword>
<gene>
    <name evidence="15" type="ORF">BHQ10_005928</name>
</gene>
<feature type="transmembrane region" description="Helical" evidence="14">
    <location>
        <begin position="352"/>
        <end position="374"/>
    </location>
</feature>
<evidence type="ECO:0000313" key="15">
    <source>
        <dbReference type="EMBL" id="RAO69916.1"/>
    </source>
</evidence>
<evidence type="ECO:0000256" key="12">
    <source>
        <dbReference type="ARBA" id="ARBA00049506"/>
    </source>
</evidence>
<evidence type="ECO:0000256" key="2">
    <source>
        <dbReference type="ARBA" id="ARBA00004922"/>
    </source>
</evidence>
<dbReference type="RefSeq" id="XP_040734432.1">
    <property type="nucleotide sequence ID" value="XM_040878457.1"/>
</dbReference>
<evidence type="ECO:0000256" key="6">
    <source>
        <dbReference type="ARBA" id="ARBA00022679"/>
    </source>
</evidence>
<keyword evidence="9 14" id="KW-1133">Transmembrane helix</keyword>
<dbReference type="EMBL" id="MIKG01000010">
    <property type="protein sequence ID" value="RAO69916.1"/>
    <property type="molecule type" value="Genomic_DNA"/>
</dbReference>
<feature type="transmembrane region" description="Helical" evidence="14">
    <location>
        <begin position="465"/>
        <end position="484"/>
    </location>
</feature>